<dbReference type="PANTHER" id="PTHR46401">
    <property type="entry name" value="GLYCOSYLTRANSFERASE WBBK-RELATED"/>
    <property type="match status" value="1"/>
</dbReference>
<keyword evidence="1 4" id="KW-0808">Transferase</keyword>
<dbReference type="Proteomes" id="UP000501128">
    <property type="component" value="Chromosome"/>
</dbReference>
<gene>
    <name evidence="4" type="ORF">HH216_18210</name>
</gene>
<dbReference type="PANTHER" id="PTHR46401:SF2">
    <property type="entry name" value="GLYCOSYLTRANSFERASE WBBK-RELATED"/>
    <property type="match status" value="1"/>
</dbReference>
<reference evidence="4 5" key="1">
    <citation type="submission" date="2020-04" db="EMBL/GenBank/DDBJ databases">
        <title>Genome sequencing of novel species.</title>
        <authorList>
            <person name="Heo J."/>
            <person name="Kim S.-J."/>
            <person name="Kim J.-S."/>
            <person name="Hong S.-B."/>
            <person name="Kwon S.-W."/>
        </authorList>
    </citation>
    <scope>NUCLEOTIDE SEQUENCE [LARGE SCALE GENOMIC DNA]</scope>
    <source>
        <strain evidence="4 5">CJU-R4</strain>
    </source>
</reference>
<evidence type="ECO:0000313" key="4">
    <source>
        <dbReference type="EMBL" id="QJD80128.1"/>
    </source>
</evidence>
<dbReference type="SUPFAM" id="SSF53756">
    <property type="entry name" value="UDP-Glycosyltransferase/glycogen phosphorylase"/>
    <property type="match status" value="1"/>
</dbReference>
<dbReference type="EMBL" id="CP051677">
    <property type="protein sequence ID" value="QJD80128.1"/>
    <property type="molecule type" value="Genomic_DNA"/>
</dbReference>
<feature type="domain" description="Glycosyl transferase family 1" evidence="2">
    <location>
        <begin position="160"/>
        <end position="306"/>
    </location>
</feature>
<dbReference type="GO" id="GO:0016757">
    <property type="term" value="F:glycosyltransferase activity"/>
    <property type="evidence" value="ECO:0007669"/>
    <property type="project" value="InterPro"/>
</dbReference>
<evidence type="ECO:0000313" key="5">
    <source>
        <dbReference type="Proteomes" id="UP000501128"/>
    </source>
</evidence>
<keyword evidence="5" id="KW-1185">Reference proteome</keyword>
<evidence type="ECO:0000259" key="3">
    <source>
        <dbReference type="Pfam" id="PF13439"/>
    </source>
</evidence>
<proteinExistence type="predicted"/>
<name>A0A7L5DU56_9BACT</name>
<dbReference type="Pfam" id="PF00534">
    <property type="entry name" value="Glycos_transf_1"/>
    <property type="match status" value="1"/>
</dbReference>
<protein>
    <submittedName>
        <fullName evidence="4">Glycosyltransferase family 4 protein</fullName>
    </submittedName>
</protein>
<dbReference type="InterPro" id="IPR001296">
    <property type="entry name" value="Glyco_trans_1"/>
</dbReference>
<dbReference type="RefSeq" id="WP_169552087.1">
    <property type="nucleotide sequence ID" value="NZ_CP051677.1"/>
</dbReference>
<feature type="domain" description="Glycosyltransferase subfamily 4-like N-terminal" evidence="3">
    <location>
        <begin position="75"/>
        <end position="152"/>
    </location>
</feature>
<dbReference type="KEGG" id="srho:HH216_18210"/>
<evidence type="ECO:0000256" key="1">
    <source>
        <dbReference type="ARBA" id="ARBA00022679"/>
    </source>
</evidence>
<dbReference type="InterPro" id="IPR028098">
    <property type="entry name" value="Glyco_trans_4-like_N"/>
</dbReference>
<dbReference type="AlphaFoldDB" id="A0A7L5DU56"/>
<sequence>MNITHYFRKPINSFHFSIERLFNDIEHSIADETNFHFDRKTVPHHCASEGAISKNIRWASKQTDEINHITGDIHYLALGLPGKNTILTIHDINFIKRRHPGYLLKYYSLWLLLPILRVKAVTVVSEETRKDVVKRVPFLAKKIRVIPNFYDPRYQPYPKPFNKQKPVLLQIGTRSNKNIENLIEAIAPLNCKLVIVGKQEAHLRALLTEKGIDYTWKEGLSDEEVLDEYRQCDITCFVSTVEGFGMPILESQAVGRAVVTSTTSSMPEVAGDAAVLVNPYDPASIRQGIESIIINDELREQLITNGFANIKRYELSHISAMYKALYEEVYQTANRA</sequence>
<dbReference type="Pfam" id="PF13439">
    <property type="entry name" value="Glyco_transf_4"/>
    <property type="match status" value="1"/>
</dbReference>
<dbReference type="Gene3D" id="3.40.50.2000">
    <property type="entry name" value="Glycogen Phosphorylase B"/>
    <property type="match status" value="2"/>
</dbReference>
<evidence type="ECO:0000259" key="2">
    <source>
        <dbReference type="Pfam" id="PF00534"/>
    </source>
</evidence>
<organism evidence="4 5">
    <name type="scientific">Spirosoma rhododendri</name>
    <dbReference type="NCBI Taxonomy" id="2728024"/>
    <lineage>
        <taxon>Bacteria</taxon>
        <taxon>Pseudomonadati</taxon>
        <taxon>Bacteroidota</taxon>
        <taxon>Cytophagia</taxon>
        <taxon>Cytophagales</taxon>
        <taxon>Cytophagaceae</taxon>
        <taxon>Spirosoma</taxon>
    </lineage>
</organism>
<accession>A0A7L5DU56</accession>
<dbReference type="GO" id="GO:0009103">
    <property type="term" value="P:lipopolysaccharide biosynthetic process"/>
    <property type="evidence" value="ECO:0007669"/>
    <property type="project" value="TreeGrafter"/>
</dbReference>
<dbReference type="CDD" id="cd03809">
    <property type="entry name" value="GT4_MtfB-like"/>
    <property type="match status" value="1"/>
</dbReference>